<name>A0A7K1UGY8_9MICC</name>
<organism evidence="1 2">
    <name type="scientific">Nesterenkonia alkaliphila</name>
    <dbReference type="NCBI Taxonomy" id="1463631"/>
    <lineage>
        <taxon>Bacteria</taxon>
        <taxon>Bacillati</taxon>
        <taxon>Actinomycetota</taxon>
        <taxon>Actinomycetes</taxon>
        <taxon>Micrococcales</taxon>
        <taxon>Micrococcaceae</taxon>
        <taxon>Nesterenkonia</taxon>
    </lineage>
</organism>
<dbReference type="OrthoDB" id="9837409at2"/>
<dbReference type="Proteomes" id="UP000460157">
    <property type="component" value="Unassembled WGS sequence"/>
</dbReference>
<evidence type="ECO:0000313" key="1">
    <source>
        <dbReference type="EMBL" id="MVT25728.1"/>
    </source>
</evidence>
<proteinExistence type="predicted"/>
<accession>A0A7K1UGY8</accession>
<keyword evidence="2" id="KW-1185">Reference proteome</keyword>
<protein>
    <recommendedName>
        <fullName evidence="3">DUF3800 domain-containing protein</fullName>
    </recommendedName>
</protein>
<dbReference type="RefSeq" id="WP_157321927.1">
    <property type="nucleotide sequence ID" value="NZ_BMFX01000007.1"/>
</dbReference>
<dbReference type="AlphaFoldDB" id="A0A7K1UGY8"/>
<sequence length="267" mass="30412">MPESGPKTGHSSPVTIFLDEGALDGEFRFPSACAVVVEDVETVQTTIEKTIHELALSQDFRMESTAAEFASRGFHHSQDPLIAKREFIKIIPKLNLDWWCSSHLNPSDDPYSTLDKQFQWVMDRILLKLKSRPVEFVFEQNSKLNRSFRGWVDNSTLRSGYDSSLVSYRIGTKADRVLSVADYCISVSSQAISKWMALCCETSKLPNYFCYRNFALLERSCSVLHPWGMKRSLSSRTSGRLKDRSYFQLTGEHRPTCSRRTAEALDS</sequence>
<comment type="caution">
    <text evidence="1">The sequence shown here is derived from an EMBL/GenBank/DDBJ whole genome shotgun (WGS) entry which is preliminary data.</text>
</comment>
<reference evidence="1 2" key="1">
    <citation type="submission" date="2019-12" db="EMBL/GenBank/DDBJ databases">
        <title>Nesterenkonia muleiensis sp. nov., a novel actinobacterium isolated from sap of Populus euphratica.</title>
        <authorList>
            <person name="Wang R."/>
        </authorList>
    </citation>
    <scope>NUCLEOTIDE SEQUENCE [LARGE SCALE GENOMIC DNA]</scope>
    <source>
        <strain evidence="1 2">F10</strain>
    </source>
</reference>
<gene>
    <name evidence="1" type="ORF">GNZ21_05020</name>
</gene>
<dbReference type="EMBL" id="WRPM01000031">
    <property type="protein sequence ID" value="MVT25728.1"/>
    <property type="molecule type" value="Genomic_DNA"/>
</dbReference>
<evidence type="ECO:0000313" key="2">
    <source>
        <dbReference type="Proteomes" id="UP000460157"/>
    </source>
</evidence>
<evidence type="ECO:0008006" key="3">
    <source>
        <dbReference type="Google" id="ProtNLM"/>
    </source>
</evidence>